<evidence type="ECO:0000313" key="4">
    <source>
        <dbReference type="Proteomes" id="UP001530400"/>
    </source>
</evidence>
<gene>
    <name evidence="3" type="ORF">ACHAWO_000241</name>
</gene>
<proteinExistence type="predicted"/>
<feature type="chain" id="PRO_5044828040" evidence="2">
    <location>
        <begin position="18"/>
        <end position="405"/>
    </location>
</feature>
<keyword evidence="1" id="KW-1133">Transmembrane helix</keyword>
<reference evidence="3 4" key="1">
    <citation type="submission" date="2024-10" db="EMBL/GenBank/DDBJ databases">
        <title>Updated reference genomes for cyclostephanoid diatoms.</title>
        <authorList>
            <person name="Roberts W.R."/>
            <person name="Alverson A.J."/>
        </authorList>
    </citation>
    <scope>NUCLEOTIDE SEQUENCE [LARGE SCALE GENOMIC DNA]</scope>
    <source>
        <strain evidence="3 4">AJA010-31</strain>
    </source>
</reference>
<sequence>MNFSTLAFLSAITAAAAAPQELSIDSEISASSPIGRSLLSKARSLEGNQNFGWVSNYSIKFEKCATSTDYYAAQYFGGNGQQQNGENRNGYGGMYEQRLVHFKLCPSSSCSSGCSKGGDYVIDLNEFVEAVVQSKLSAQEYNCEQQRQRCEYRCQNANDDETCQYQCFQNGYSYCQDQAQGGNNNNNNGNYQQQFNLEEAVNCRKLDVDKDALQYYMYNNNGGNMQYQFYGNGEMGLYVGPYCSTNGKKIILGVFMDETCSYVADQKIVSKFGLSNYIPYTTESLVDSNCISCKEPSDYNNQNYNDQQDADDVTEVCERLYEESGKCETNVQSTYYPNTYACDFIKTLKATGTRMSNKSMAIPAKVFATLFAATTVIFGGAAYHLHQKVQRTDVSLTADENGQLA</sequence>
<dbReference type="Proteomes" id="UP001530400">
    <property type="component" value="Unassembled WGS sequence"/>
</dbReference>
<evidence type="ECO:0000313" key="3">
    <source>
        <dbReference type="EMBL" id="KAL3789770.1"/>
    </source>
</evidence>
<feature type="transmembrane region" description="Helical" evidence="1">
    <location>
        <begin position="366"/>
        <end position="385"/>
    </location>
</feature>
<dbReference type="EMBL" id="JALLPJ020000514">
    <property type="protein sequence ID" value="KAL3789770.1"/>
    <property type="molecule type" value="Genomic_DNA"/>
</dbReference>
<keyword evidence="2" id="KW-0732">Signal</keyword>
<keyword evidence="4" id="KW-1185">Reference proteome</keyword>
<accession>A0ABD3PP74</accession>
<evidence type="ECO:0000256" key="1">
    <source>
        <dbReference type="SAM" id="Phobius"/>
    </source>
</evidence>
<evidence type="ECO:0000256" key="2">
    <source>
        <dbReference type="SAM" id="SignalP"/>
    </source>
</evidence>
<name>A0ABD3PP74_9STRA</name>
<organism evidence="3 4">
    <name type="scientific">Cyclotella atomus</name>
    <dbReference type="NCBI Taxonomy" id="382360"/>
    <lineage>
        <taxon>Eukaryota</taxon>
        <taxon>Sar</taxon>
        <taxon>Stramenopiles</taxon>
        <taxon>Ochrophyta</taxon>
        <taxon>Bacillariophyta</taxon>
        <taxon>Coscinodiscophyceae</taxon>
        <taxon>Thalassiosirophycidae</taxon>
        <taxon>Stephanodiscales</taxon>
        <taxon>Stephanodiscaceae</taxon>
        <taxon>Cyclotella</taxon>
    </lineage>
</organism>
<feature type="signal peptide" evidence="2">
    <location>
        <begin position="1"/>
        <end position="17"/>
    </location>
</feature>
<keyword evidence="1" id="KW-0472">Membrane</keyword>
<protein>
    <submittedName>
        <fullName evidence="3">Uncharacterized protein</fullName>
    </submittedName>
</protein>
<dbReference type="AlphaFoldDB" id="A0ABD3PP74"/>
<keyword evidence="1" id="KW-0812">Transmembrane</keyword>
<comment type="caution">
    <text evidence="3">The sequence shown here is derived from an EMBL/GenBank/DDBJ whole genome shotgun (WGS) entry which is preliminary data.</text>
</comment>